<sequence>MTNLTGGAEAHARSKQYSYQTNSTLVLTSDSNPTAERITGEPESLSGKIDPKNFGDRAFCHRPTVNKKRILIGESDSVLYKRRRLRSESVLTATDYGVYEP</sequence>
<evidence type="ECO:0000313" key="2">
    <source>
        <dbReference type="EMBL" id="MCI32992.1"/>
    </source>
</evidence>
<accession>A0A392RA44</accession>
<dbReference type="GO" id="GO:1990904">
    <property type="term" value="C:ribonucleoprotein complex"/>
    <property type="evidence" value="ECO:0007669"/>
    <property type="project" value="UniProtKB-KW"/>
</dbReference>
<feature type="region of interest" description="Disordered" evidence="1">
    <location>
        <begin position="1"/>
        <end position="20"/>
    </location>
</feature>
<reference evidence="2 3" key="1">
    <citation type="journal article" date="2018" name="Front. Plant Sci.">
        <title>Red Clover (Trifolium pratense) and Zigzag Clover (T. medium) - A Picture of Genomic Similarities and Differences.</title>
        <authorList>
            <person name="Dluhosova J."/>
            <person name="Istvanek J."/>
            <person name="Nedelnik J."/>
            <person name="Repkova J."/>
        </authorList>
    </citation>
    <scope>NUCLEOTIDE SEQUENCE [LARGE SCALE GENOMIC DNA]</scope>
    <source>
        <strain evidence="3">cv. 10/8</strain>
        <tissue evidence="2">Leaf</tissue>
    </source>
</reference>
<feature type="region of interest" description="Disordered" evidence="1">
    <location>
        <begin position="26"/>
        <end position="50"/>
    </location>
</feature>
<proteinExistence type="predicted"/>
<evidence type="ECO:0000256" key="1">
    <source>
        <dbReference type="SAM" id="MobiDB-lite"/>
    </source>
</evidence>
<dbReference type="EMBL" id="LXQA010200583">
    <property type="protein sequence ID" value="MCI32992.1"/>
    <property type="molecule type" value="Genomic_DNA"/>
</dbReference>
<keyword evidence="2" id="KW-0378">Hydrolase</keyword>
<keyword evidence="2" id="KW-0067">ATP-binding</keyword>
<dbReference type="AlphaFoldDB" id="A0A392RA44"/>
<feature type="non-terminal residue" evidence="2">
    <location>
        <position position="101"/>
    </location>
</feature>
<dbReference type="GO" id="GO:0004386">
    <property type="term" value="F:helicase activity"/>
    <property type="evidence" value="ECO:0007669"/>
    <property type="project" value="UniProtKB-KW"/>
</dbReference>
<keyword evidence="2" id="KW-0547">Nucleotide-binding</keyword>
<keyword evidence="2" id="KW-0347">Helicase</keyword>
<dbReference type="Proteomes" id="UP000265520">
    <property type="component" value="Unassembled WGS sequence"/>
</dbReference>
<name>A0A392RA44_9FABA</name>
<keyword evidence="2" id="KW-0687">Ribonucleoprotein</keyword>
<protein>
    <submittedName>
        <fullName evidence="2">U5 small nuclear ribonucleoprotein 200 kDa helicase-like</fullName>
    </submittedName>
</protein>
<comment type="caution">
    <text evidence="2">The sequence shown here is derived from an EMBL/GenBank/DDBJ whole genome shotgun (WGS) entry which is preliminary data.</text>
</comment>
<evidence type="ECO:0000313" key="3">
    <source>
        <dbReference type="Proteomes" id="UP000265520"/>
    </source>
</evidence>
<keyword evidence="3" id="KW-1185">Reference proteome</keyword>
<organism evidence="2 3">
    <name type="scientific">Trifolium medium</name>
    <dbReference type="NCBI Taxonomy" id="97028"/>
    <lineage>
        <taxon>Eukaryota</taxon>
        <taxon>Viridiplantae</taxon>
        <taxon>Streptophyta</taxon>
        <taxon>Embryophyta</taxon>
        <taxon>Tracheophyta</taxon>
        <taxon>Spermatophyta</taxon>
        <taxon>Magnoliopsida</taxon>
        <taxon>eudicotyledons</taxon>
        <taxon>Gunneridae</taxon>
        <taxon>Pentapetalae</taxon>
        <taxon>rosids</taxon>
        <taxon>fabids</taxon>
        <taxon>Fabales</taxon>
        <taxon>Fabaceae</taxon>
        <taxon>Papilionoideae</taxon>
        <taxon>50 kb inversion clade</taxon>
        <taxon>NPAAA clade</taxon>
        <taxon>Hologalegina</taxon>
        <taxon>IRL clade</taxon>
        <taxon>Trifolieae</taxon>
        <taxon>Trifolium</taxon>
    </lineage>
</organism>